<keyword evidence="5" id="KW-1185">Reference proteome</keyword>
<accession>A0A3E3HYM9</accession>
<dbReference type="Gene3D" id="1.10.10.10">
    <property type="entry name" value="Winged helix-like DNA-binding domain superfamily/Winged helix DNA-binding domain"/>
    <property type="match status" value="1"/>
</dbReference>
<dbReference type="GO" id="GO:0003677">
    <property type="term" value="F:DNA binding"/>
    <property type="evidence" value="ECO:0007669"/>
    <property type="project" value="UniProtKB-UniRule"/>
</dbReference>
<evidence type="ECO:0000256" key="1">
    <source>
        <dbReference type="ARBA" id="ARBA00023125"/>
    </source>
</evidence>
<dbReference type="EMBL" id="QVLV01000019">
    <property type="protein sequence ID" value="RGE56920.1"/>
    <property type="molecule type" value="Genomic_DNA"/>
</dbReference>
<proteinExistence type="predicted"/>
<evidence type="ECO:0000259" key="3">
    <source>
        <dbReference type="PROSITE" id="PS51755"/>
    </source>
</evidence>
<dbReference type="Pfam" id="PF00486">
    <property type="entry name" value="Trans_reg_C"/>
    <property type="match status" value="1"/>
</dbReference>
<dbReference type="SMART" id="SM00862">
    <property type="entry name" value="Trans_reg_C"/>
    <property type="match status" value="1"/>
</dbReference>
<evidence type="ECO:0000313" key="4">
    <source>
        <dbReference type="EMBL" id="RGE56920.1"/>
    </source>
</evidence>
<name>A0A3E3HYM9_9FIRM</name>
<feature type="DNA-binding region" description="OmpR/PhoB-type" evidence="2">
    <location>
        <begin position="25"/>
        <end position="128"/>
    </location>
</feature>
<organism evidence="4 5">
    <name type="scientific">Eisenbergiella massiliensis</name>
    <dbReference type="NCBI Taxonomy" id="1720294"/>
    <lineage>
        <taxon>Bacteria</taxon>
        <taxon>Bacillati</taxon>
        <taxon>Bacillota</taxon>
        <taxon>Clostridia</taxon>
        <taxon>Lachnospirales</taxon>
        <taxon>Lachnospiraceae</taxon>
        <taxon>Eisenbergiella</taxon>
    </lineage>
</organism>
<reference evidence="4" key="1">
    <citation type="submission" date="2018-08" db="EMBL/GenBank/DDBJ databases">
        <title>A genome reference for cultivated species of the human gut microbiota.</title>
        <authorList>
            <person name="Zou Y."/>
            <person name="Xue W."/>
            <person name="Luo G."/>
        </authorList>
    </citation>
    <scope>NUCLEOTIDE SEQUENCE [LARGE SCALE GENOMIC DNA]</scope>
    <source>
        <strain evidence="4">TF05-5AC</strain>
    </source>
</reference>
<sequence length="167" mass="19742">MTFKNDEEQVFQQTVDWLSKKFPCFPITTYEKEYAFTIEPFSRTSMNKKGECIYLTAKEFDLLYFLFCHKGQVFTKDQLYENVWGFHNAPEGSNLTSFIRKLRKKIGPFPDNPQYILTVWGAGYNICIFTNLNSPYHHTANKINARRFIRWQPGRFPRPLPHPQTGL</sequence>
<dbReference type="Proteomes" id="UP000260812">
    <property type="component" value="Unassembled WGS sequence"/>
</dbReference>
<dbReference type="GO" id="GO:0006355">
    <property type="term" value="P:regulation of DNA-templated transcription"/>
    <property type="evidence" value="ECO:0007669"/>
    <property type="project" value="InterPro"/>
</dbReference>
<dbReference type="SUPFAM" id="SSF46894">
    <property type="entry name" value="C-terminal effector domain of the bipartite response regulators"/>
    <property type="match status" value="1"/>
</dbReference>
<evidence type="ECO:0000256" key="2">
    <source>
        <dbReference type="PROSITE-ProRule" id="PRU01091"/>
    </source>
</evidence>
<feature type="domain" description="OmpR/PhoB-type" evidence="3">
    <location>
        <begin position="25"/>
        <end position="128"/>
    </location>
</feature>
<dbReference type="GO" id="GO:0000160">
    <property type="term" value="P:phosphorelay signal transduction system"/>
    <property type="evidence" value="ECO:0007669"/>
    <property type="project" value="InterPro"/>
</dbReference>
<dbReference type="InterPro" id="IPR036388">
    <property type="entry name" value="WH-like_DNA-bd_sf"/>
</dbReference>
<dbReference type="CDD" id="cd00383">
    <property type="entry name" value="trans_reg_C"/>
    <property type="match status" value="1"/>
</dbReference>
<dbReference type="InterPro" id="IPR001867">
    <property type="entry name" value="OmpR/PhoB-type_DNA-bd"/>
</dbReference>
<dbReference type="PROSITE" id="PS51755">
    <property type="entry name" value="OMPR_PHOB"/>
    <property type="match status" value="1"/>
</dbReference>
<dbReference type="InterPro" id="IPR016032">
    <property type="entry name" value="Sig_transdc_resp-reg_C-effctor"/>
</dbReference>
<evidence type="ECO:0000313" key="5">
    <source>
        <dbReference type="Proteomes" id="UP000260812"/>
    </source>
</evidence>
<keyword evidence="1 2" id="KW-0238">DNA-binding</keyword>
<comment type="caution">
    <text evidence="4">The sequence shown here is derived from an EMBL/GenBank/DDBJ whole genome shotgun (WGS) entry which is preliminary data.</text>
</comment>
<dbReference type="AlphaFoldDB" id="A0A3E3HYM9"/>
<gene>
    <name evidence="4" type="ORF">DXC51_21290</name>
</gene>
<protein>
    <submittedName>
        <fullName evidence="4">Winged helix family transcriptional regulator</fullName>
    </submittedName>
</protein>